<reference evidence="1" key="1">
    <citation type="submission" date="2021-03" db="EMBL/GenBank/DDBJ databases">
        <authorList>
            <person name="Kanchanasin P."/>
            <person name="Saeng-In P."/>
            <person name="Phongsopitanun W."/>
            <person name="Yuki M."/>
            <person name="Kudo T."/>
            <person name="Ohkuma M."/>
            <person name="Tanasupawat S."/>
        </authorList>
    </citation>
    <scope>NUCLEOTIDE SEQUENCE</scope>
    <source>
        <strain evidence="1">GKU 128</strain>
    </source>
</reference>
<gene>
    <name evidence="1" type="ORF">J4573_11520</name>
</gene>
<sequence>MDGSQCDCGKDAREAHRDRCAELAVSYARLAEATVHGLAPVLNDRRGAEDVPERLGTDRLREAARLLECAPNPARHGDRVSAAGRLLFAVPGDVAAAYLGTRLTMIGQHLVQRRPPARTEMLPLAQAYHLMNALRRGCVMNDPSDARLPCLQCRFPAAFVTWCEHFSDITLGLDETA</sequence>
<dbReference type="Proteomes" id="UP000669179">
    <property type="component" value="Unassembled WGS sequence"/>
</dbReference>
<protein>
    <submittedName>
        <fullName evidence="1">Uncharacterized protein</fullName>
    </submittedName>
</protein>
<name>A0A939P8J8_9ACTN</name>
<comment type="caution">
    <text evidence="1">The sequence shown here is derived from an EMBL/GenBank/DDBJ whole genome shotgun (WGS) entry which is preliminary data.</text>
</comment>
<dbReference type="AlphaFoldDB" id="A0A939P8J8"/>
<accession>A0A939P8J8</accession>
<dbReference type="RefSeq" id="WP_208255354.1">
    <property type="nucleotide sequence ID" value="NZ_JAGEOJ010000004.1"/>
</dbReference>
<organism evidence="1 2">
    <name type="scientific">Actinomadura barringtoniae</name>
    <dbReference type="NCBI Taxonomy" id="1427535"/>
    <lineage>
        <taxon>Bacteria</taxon>
        <taxon>Bacillati</taxon>
        <taxon>Actinomycetota</taxon>
        <taxon>Actinomycetes</taxon>
        <taxon>Streptosporangiales</taxon>
        <taxon>Thermomonosporaceae</taxon>
        <taxon>Actinomadura</taxon>
    </lineage>
</organism>
<dbReference type="EMBL" id="JAGEOJ010000004">
    <property type="protein sequence ID" value="MBO2447720.1"/>
    <property type="molecule type" value="Genomic_DNA"/>
</dbReference>
<keyword evidence="2" id="KW-1185">Reference proteome</keyword>
<proteinExistence type="predicted"/>
<evidence type="ECO:0000313" key="1">
    <source>
        <dbReference type="EMBL" id="MBO2447720.1"/>
    </source>
</evidence>
<evidence type="ECO:0000313" key="2">
    <source>
        <dbReference type="Proteomes" id="UP000669179"/>
    </source>
</evidence>